<reference evidence="1" key="2">
    <citation type="submission" date="2017-10" db="EMBL/GenBank/DDBJ databases">
        <title>Ladona fulva Genome sequencing and assembly.</title>
        <authorList>
            <person name="Murali S."/>
            <person name="Richards S."/>
            <person name="Bandaranaike D."/>
            <person name="Bellair M."/>
            <person name="Blankenburg K."/>
            <person name="Chao H."/>
            <person name="Dinh H."/>
            <person name="Doddapaneni H."/>
            <person name="Dugan-Rocha S."/>
            <person name="Elkadiri S."/>
            <person name="Gnanaolivu R."/>
            <person name="Hernandez B."/>
            <person name="Skinner E."/>
            <person name="Javaid M."/>
            <person name="Lee S."/>
            <person name="Li M."/>
            <person name="Ming W."/>
            <person name="Munidasa M."/>
            <person name="Muniz J."/>
            <person name="Nguyen L."/>
            <person name="Hughes D."/>
            <person name="Osuji N."/>
            <person name="Pu L.-L."/>
            <person name="Puazo M."/>
            <person name="Qu C."/>
            <person name="Quiroz J."/>
            <person name="Raj R."/>
            <person name="Weissenberger G."/>
            <person name="Xin Y."/>
            <person name="Zou X."/>
            <person name="Han Y."/>
            <person name="Worley K."/>
            <person name="Muzny D."/>
            <person name="Gibbs R."/>
        </authorList>
    </citation>
    <scope>NUCLEOTIDE SEQUENCE</scope>
    <source>
        <strain evidence="1">Sampled in the wild</strain>
    </source>
</reference>
<organism evidence="1 2">
    <name type="scientific">Ladona fulva</name>
    <name type="common">Scarce chaser dragonfly</name>
    <name type="synonym">Libellula fulva</name>
    <dbReference type="NCBI Taxonomy" id="123851"/>
    <lineage>
        <taxon>Eukaryota</taxon>
        <taxon>Metazoa</taxon>
        <taxon>Ecdysozoa</taxon>
        <taxon>Arthropoda</taxon>
        <taxon>Hexapoda</taxon>
        <taxon>Insecta</taxon>
        <taxon>Pterygota</taxon>
        <taxon>Palaeoptera</taxon>
        <taxon>Odonata</taxon>
        <taxon>Epiprocta</taxon>
        <taxon>Anisoptera</taxon>
        <taxon>Libelluloidea</taxon>
        <taxon>Libellulidae</taxon>
        <taxon>Ladona</taxon>
    </lineage>
</organism>
<accession>A0A8K0P9T7</accession>
<evidence type="ECO:0000313" key="1">
    <source>
        <dbReference type="EMBL" id="KAG8237228.1"/>
    </source>
</evidence>
<proteinExistence type="predicted"/>
<sequence>MKPSRWMALQVAQGSSACRMGQDAAAVDTGCLHDIGFLRCQLWLAAALCKPNQSWFLTITLEKTFGS</sequence>
<dbReference type="PROSITE" id="PS51257">
    <property type="entry name" value="PROKAR_LIPOPROTEIN"/>
    <property type="match status" value="1"/>
</dbReference>
<reference evidence="1" key="1">
    <citation type="submission" date="2013-04" db="EMBL/GenBank/DDBJ databases">
        <authorList>
            <person name="Qu J."/>
            <person name="Murali S.C."/>
            <person name="Bandaranaike D."/>
            <person name="Bellair M."/>
            <person name="Blankenburg K."/>
            <person name="Chao H."/>
            <person name="Dinh H."/>
            <person name="Doddapaneni H."/>
            <person name="Downs B."/>
            <person name="Dugan-Rocha S."/>
            <person name="Elkadiri S."/>
            <person name="Gnanaolivu R.D."/>
            <person name="Hernandez B."/>
            <person name="Javaid M."/>
            <person name="Jayaseelan J.C."/>
            <person name="Lee S."/>
            <person name="Li M."/>
            <person name="Ming W."/>
            <person name="Munidasa M."/>
            <person name="Muniz J."/>
            <person name="Nguyen L."/>
            <person name="Ongeri F."/>
            <person name="Osuji N."/>
            <person name="Pu L.-L."/>
            <person name="Puazo M."/>
            <person name="Qu C."/>
            <person name="Quiroz J."/>
            <person name="Raj R."/>
            <person name="Weissenberger G."/>
            <person name="Xin Y."/>
            <person name="Zou X."/>
            <person name="Han Y."/>
            <person name="Richards S."/>
            <person name="Worley K."/>
            <person name="Muzny D."/>
            <person name="Gibbs R."/>
        </authorList>
    </citation>
    <scope>NUCLEOTIDE SEQUENCE</scope>
    <source>
        <strain evidence="1">Sampled in the wild</strain>
    </source>
</reference>
<keyword evidence="2" id="KW-1185">Reference proteome</keyword>
<dbReference type="EMBL" id="KZ309136">
    <property type="protein sequence ID" value="KAG8237228.1"/>
    <property type="molecule type" value="Genomic_DNA"/>
</dbReference>
<dbReference type="Proteomes" id="UP000792457">
    <property type="component" value="Unassembled WGS sequence"/>
</dbReference>
<comment type="caution">
    <text evidence="1">The sequence shown here is derived from an EMBL/GenBank/DDBJ whole genome shotgun (WGS) entry which is preliminary data.</text>
</comment>
<gene>
    <name evidence="1" type="ORF">J437_LFUL013729</name>
</gene>
<name>A0A8K0P9T7_LADFU</name>
<evidence type="ECO:0000313" key="2">
    <source>
        <dbReference type="Proteomes" id="UP000792457"/>
    </source>
</evidence>
<protein>
    <submittedName>
        <fullName evidence="1">Uncharacterized protein</fullName>
    </submittedName>
</protein>
<dbReference type="AlphaFoldDB" id="A0A8K0P9T7"/>